<gene>
    <name evidence="2" type="ORF">DDZ16_13835</name>
</gene>
<evidence type="ECO:0000313" key="3">
    <source>
        <dbReference type="Proteomes" id="UP000244956"/>
    </source>
</evidence>
<evidence type="ECO:0000313" key="2">
    <source>
        <dbReference type="EMBL" id="PWD98815.1"/>
    </source>
</evidence>
<organism evidence="2 3">
    <name type="scientific">Marinilabilia rubra</name>
    <dbReference type="NCBI Taxonomy" id="2162893"/>
    <lineage>
        <taxon>Bacteria</taxon>
        <taxon>Pseudomonadati</taxon>
        <taxon>Bacteroidota</taxon>
        <taxon>Bacteroidia</taxon>
        <taxon>Marinilabiliales</taxon>
        <taxon>Marinilabiliaceae</taxon>
        <taxon>Marinilabilia</taxon>
    </lineage>
</organism>
<protein>
    <submittedName>
        <fullName evidence="2">Uncharacterized protein</fullName>
    </submittedName>
</protein>
<dbReference type="RefSeq" id="WP_109265076.1">
    <property type="nucleotide sequence ID" value="NZ_QEWP01000011.1"/>
</dbReference>
<dbReference type="AlphaFoldDB" id="A0A2U2B6Y3"/>
<dbReference type="EMBL" id="QEWP01000011">
    <property type="protein sequence ID" value="PWD98815.1"/>
    <property type="molecule type" value="Genomic_DNA"/>
</dbReference>
<accession>A0A2U2B6Y3</accession>
<dbReference type="OrthoDB" id="1122590at2"/>
<comment type="caution">
    <text evidence="2">The sequence shown here is derived from an EMBL/GenBank/DDBJ whole genome shotgun (WGS) entry which is preliminary data.</text>
</comment>
<feature type="region of interest" description="Disordered" evidence="1">
    <location>
        <begin position="82"/>
        <end position="103"/>
    </location>
</feature>
<feature type="compositionally biased region" description="Basic and acidic residues" evidence="1">
    <location>
        <begin position="82"/>
        <end position="95"/>
    </location>
</feature>
<proteinExistence type="predicted"/>
<evidence type="ECO:0000256" key="1">
    <source>
        <dbReference type="SAM" id="MobiDB-lite"/>
    </source>
</evidence>
<name>A0A2U2B6Y3_9BACT</name>
<dbReference type="Proteomes" id="UP000244956">
    <property type="component" value="Unassembled WGS sequence"/>
</dbReference>
<sequence>MGKFFDPDTALSYAWIVFRDGTSTNRASVTKWDRYSLQYGAMKLKRYIMRSFNESQIQKVILFDNKTRKEIDRMIPFTDSWNDHYPPKQMTKDGTRPPASPIY</sequence>
<keyword evidence="3" id="KW-1185">Reference proteome</keyword>
<reference evidence="2 3" key="1">
    <citation type="submission" date="2018-05" db="EMBL/GenBank/DDBJ databases">
        <title>Marinilabilia rubrum sp. nov., isolated from saltern sediment.</title>
        <authorList>
            <person name="Zhang R."/>
        </authorList>
    </citation>
    <scope>NUCLEOTIDE SEQUENCE [LARGE SCALE GENOMIC DNA]</scope>
    <source>
        <strain evidence="2 3">WTE16</strain>
    </source>
</reference>